<reference evidence="2 3" key="2">
    <citation type="submission" date="2017-09" db="EMBL/GenBank/DDBJ databases">
        <title>The genome of whitefly Bemisia tabaci, a global crop pest, provides novel insights into virus transmission, host adaptation and insecticide resistance.</title>
        <authorList>
            <person name="Kaur N."/>
            <person name="Kliot A."/>
            <person name="Pinheiro P.V."/>
            <person name="Luan J."/>
            <person name="Zheng Y."/>
            <person name="Liu W."/>
            <person name="Sun H."/>
            <person name="Yang X."/>
            <person name="Xu Y."/>
            <person name="Luo Y."/>
            <person name="Kruse A."/>
            <person name="Fisher T.W."/>
            <person name="Nelson D.R."/>
            <person name="Elimelech M."/>
            <person name="MacCoss M."/>
            <person name="Johnson R."/>
            <person name="Cohen E."/>
            <person name="Hunter W.B."/>
            <person name="Brown J.K."/>
            <person name="Jander G."/>
            <person name="Cilia M."/>
            <person name="Douglas A.E."/>
            <person name="Ghanim M."/>
            <person name="Simmons A.M."/>
            <person name="Wintermantel W.M."/>
            <person name="Ling K.-S."/>
            <person name="Fei Z."/>
        </authorList>
    </citation>
    <scope>NUCLEOTIDE SEQUENCE [LARGE SCALE GENOMIC DNA]</scope>
    <source>
        <strain evidence="2 3">MEAM1</strain>
    </source>
</reference>
<dbReference type="EMBL" id="CP016303">
    <property type="protein sequence ID" value="ASX26686.1"/>
    <property type="molecule type" value="Genomic_DNA"/>
</dbReference>
<proteinExistence type="predicted"/>
<feature type="region of interest" description="Disordered" evidence="1">
    <location>
        <begin position="54"/>
        <end position="73"/>
    </location>
</feature>
<name>A0A249DYR9_9ENTR</name>
<accession>A0A249DYR9</accession>
<feature type="compositionally biased region" description="Polar residues" evidence="1">
    <location>
        <begin position="18"/>
        <end position="39"/>
    </location>
</feature>
<dbReference type="Proteomes" id="UP000216438">
    <property type="component" value="Chromosome"/>
</dbReference>
<reference evidence="3" key="1">
    <citation type="submission" date="2016-06" db="EMBL/GenBank/DDBJ databases">
        <authorList>
            <person name="Chen W."/>
            <person name="Hasegawa D.K."/>
        </authorList>
    </citation>
    <scope>NUCLEOTIDE SEQUENCE [LARGE SCALE GENOMIC DNA]</scope>
    <source>
        <strain evidence="3">MEAM1</strain>
    </source>
</reference>
<feature type="region of interest" description="Disordered" evidence="1">
    <location>
        <begin position="15"/>
        <end position="47"/>
    </location>
</feature>
<gene>
    <name evidence="2" type="ORF">BA171_06560</name>
</gene>
<evidence type="ECO:0000256" key="1">
    <source>
        <dbReference type="SAM" id="MobiDB-lite"/>
    </source>
</evidence>
<evidence type="ECO:0000313" key="2">
    <source>
        <dbReference type="EMBL" id="ASX26686.1"/>
    </source>
</evidence>
<dbReference type="AlphaFoldDB" id="A0A249DYR9"/>
<evidence type="ECO:0000313" key="3">
    <source>
        <dbReference type="Proteomes" id="UP000216438"/>
    </source>
</evidence>
<sequence>MRQMLFELVFKNTEKSEVPSTSETQSNLKRITISGNQKAIKSPESEIEPLTESVIKLSPAPTPTPTPAPEKNKFYGWKGIKNRVVSLFQRLFSLTKIENKKKKTAVKR</sequence>
<dbReference type="RefSeq" id="WP_046493250.1">
    <property type="nucleotide sequence ID" value="NZ_CP016303.1"/>
</dbReference>
<protein>
    <submittedName>
        <fullName evidence="2">Uncharacterized protein</fullName>
    </submittedName>
</protein>
<organism evidence="2 3">
    <name type="scientific">Candidatus Hamiltonella defensa</name>
    <name type="common">Bemisia tabaci</name>
    <dbReference type="NCBI Taxonomy" id="672795"/>
    <lineage>
        <taxon>Bacteria</taxon>
        <taxon>Pseudomonadati</taxon>
        <taxon>Pseudomonadota</taxon>
        <taxon>Gammaproteobacteria</taxon>
        <taxon>Enterobacterales</taxon>
        <taxon>Enterobacteriaceae</taxon>
        <taxon>aphid secondary symbionts</taxon>
        <taxon>Candidatus Williamhamiltonella</taxon>
    </lineage>
</organism>